<organism evidence="3">
    <name type="scientific">Lysobacter firmicutimachus</name>
    <dbReference type="NCBI Taxonomy" id="1792846"/>
    <lineage>
        <taxon>Bacteria</taxon>
        <taxon>Pseudomonadati</taxon>
        <taxon>Pseudomonadota</taxon>
        <taxon>Gammaproteobacteria</taxon>
        <taxon>Lysobacterales</taxon>
        <taxon>Lysobacteraceae</taxon>
        <taxon>Lysobacter</taxon>
    </lineage>
</organism>
<feature type="chain" id="PRO_5043784305" evidence="1">
    <location>
        <begin position="23"/>
        <end position="159"/>
    </location>
</feature>
<proteinExistence type="predicted"/>
<evidence type="ECO:0000313" key="4">
    <source>
        <dbReference type="Proteomes" id="UP001387215"/>
    </source>
</evidence>
<feature type="signal peptide" evidence="1">
    <location>
        <begin position="1"/>
        <end position="22"/>
    </location>
</feature>
<evidence type="ECO:0000256" key="1">
    <source>
        <dbReference type="SAM" id="SignalP"/>
    </source>
</evidence>
<dbReference type="EMBL" id="JBANDL010000002">
    <property type="protein sequence ID" value="MEI2454891.1"/>
    <property type="molecule type" value="Genomic_DNA"/>
</dbReference>
<sequence>MKAETWMAAVSALALTLGSAAALDTRAATSQNLSTPGTSCAAYNAGQALDIDYLSYGVRNANAAVRPVICPIVRHPVTGPAQSYYIDGSNLNGACTSCTVYAYNYTGQLLSSSSFNQCGATYDQPVSLPTVNYWSFVSVVCYLPASYNGVLFGAFAVDN</sequence>
<keyword evidence="1" id="KW-0732">Signal</keyword>
<evidence type="ECO:0000313" key="3">
    <source>
        <dbReference type="EMBL" id="XCO73836.1"/>
    </source>
</evidence>
<dbReference type="AlphaFoldDB" id="A0AAU8MMW6"/>
<reference evidence="3" key="2">
    <citation type="submission" date="2024-06" db="EMBL/GenBank/DDBJ databases">
        <authorList>
            <person name="Li S."/>
        </authorList>
    </citation>
    <scope>NUCLEOTIDE SEQUENCE</scope>
    <source>
        <strain evidence="3">SR10</strain>
    </source>
</reference>
<gene>
    <name evidence="3" type="ORF">ABU614_15760</name>
    <name evidence="2" type="ORF">V2J18_09400</name>
</gene>
<reference evidence="2 4" key="1">
    <citation type="submission" date="2024-02" db="EMBL/GenBank/DDBJ databases">
        <title>Lysobacter Genome Sequencing and Mining.</title>
        <authorList>
            <person name="Bierman J."/>
            <person name="Walker M.C."/>
        </authorList>
    </citation>
    <scope>NUCLEOTIDE SEQUENCE [LARGE SCALE GENOMIC DNA]</scope>
    <source>
        <strain evidence="2 4">PB6250</strain>
    </source>
</reference>
<accession>A0AAU8MMW6</accession>
<name>A0AAU8MMW6_9GAMM</name>
<dbReference type="EMBL" id="CP159925">
    <property type="protein sequence ID" value="XCO73836.1"/>
    <property type="molecule type" value="Genomic_DNA"/>
</dbReference>
<dbReference type="Proteomes" id="UP001387215">
    <property type="component" value="Unassembled WGS sequence"/>
</dbReference>
<dbReference type="RefSeq" id="WP_064750023.1">
    <property type="nucleotide sequence ID" value="NZ_CP159925.1"/>
</dbReference>
<keyword evidence="4" id="KW-1185">Reference proteome</keyword>
<protein>
    <submittedName>
        <fullName evidence="3">Uncharacterized protein</fullName>
    </submittedName>
</protein>
<evidence type="ECO:0000313" key="2">
    <source>
        <dbReference type="EMBL" id="MEI2454891.1"/>
    </source>
</evidence>